<sequence>MLWEALENLHTVRTRARDKTVTVGGKCRVGKLGNTQNSMMLISRSLRRPIAALNCNLQSVRTVIYLHKGPRINGLRRDPESYLRNPSGVLFTEVQEKECQDKVRSILQLPKYGIDLSNELILQCLTHKSFAHGSKPYNEKLNLLGAQFLKLQTCIHSLKNGSPVESRENGQLSLQFSNLGTKFAKELTSKNTACAFIKSHNLSPFIFWKMRDPIKDGHINGETTIFASVLNAFIGAILSTNGSEKASEFIKGSLLDKEDLHSLVSIANENVASAKTRISDKEKTAPL</sequence>
<reference evidence="2" key="4">
    <citation type="submission" date="2025-08" db="UniProtKB">
        <authorList>
            <consortium name="RefSeq"/>
        </authorList>
    </citation>
    <scope>IDENTIFICATION</scope>
    <source>
        <strain evidence="2">CBS432</strain>
    </source>
</reference>
<dbReference type="GO" id="GO:0005762">
    <property type="term" value="C:mitochondrial large ribosomal subunit"/>
    <property type="evidence" value="ECO:0007669"/>
    <property type="project" value="InterPro"/>
</dbReference>
<reference evidence="2" key="2">
    <citation type="submission" date="2020-01" db="EMBL/GenBank/DDBJ databases">
        <title>Population-level Yeast Reference Genomes.</title>
        <authorList>
            <person name="Yue J.-X."/>
        </authorList>
    </citation>
    <scope>NUCLEOTIDE SEQUENCE</scope>
    <source>
        <strain evidence="2">CBS432</strain>
    </source>
</reference>
<reference evidence="2" key="1">
    <citation type="journal article" date="2017" name="Nat. Genet.">
        <title>Contrasting evolutionary genome dynamics between domesticated and wild yeasts.</title>
        <authorList>
            <person name="Yue J.X."/>
            <person name="Li J."/>
            <person name="Aigrain L."/>
            <person name="Hallin J."/>
            <person name="Persson K."/>
            <person name="Oliver K."/>
            <person name="Bergstrom A."/>
            <person name="Coupland P."/>
            <person name="Warringer J."/>
            <person name="Lagomarsino M.C."/>
            <person name="Fischer G."/>
            <person name="Durbin R."/>
            <person name="Liti G."/>
        </authorList>
    </citation>
    <scope>NUCLEOTIDE SEQUENCE</scope>
    <source>
        <strain evidence="2">CBS432</strain>
    </source>
</reference>
<dbReference type="Pfam" id="PF14622">
    <property type="entry name" value="Ribonucleas_3_3"/>
    <property type="match status" value="1"/>
</dbReference>
<dbReference type="Gene3D" id="1.10.1520.10">
    <property type="entry name" value="Ribonuclease III domain"/>
    <property type="match status" value="1"/>
</dbReference>
<dbReference type="KEGG" id="spao:SPAR_L03310"/>
<dbReference type="AlphaFoldDB" id="A0A8B8UWB1"/>
<gene>
    <name evidence="2" type="primary">MRPL15</name>
    <name evidence="2" type="ORF">SPAR_L03310</name>
</gene>
<dbReference type="GO" id="GO:0004525">
    <property type="term" value="F:ribonuclease III activity"/>
    <property type="evidence" value="ECO:0007669"/>
    <property type="project" value="InterPro"/>
</dbReference>
<dbReference type="GO" id="GO:0032543">
    <property type="term" value="P:mitochondrial translation"/>
    <property type="evidence" value="ECO:0007669"/>
    <property type="project" value="InterPro"/>
</dbReference>
<dbReference type="InterPro" id="IPR036389">
    <property type="entry name" value="RNase_III_sf"/>
</dbReference>
<dbReference type="InterPro" id="IPR000999">
    <property type="entry name" value="RNase_III_dom"/>
</dbReference>
<keyword evidence="2" id="KW-0687">Ribonucleoprotein</keyword>
<dbReference type="CDD" id="cd00593">
    <property type="entry name" value="RIBOc"/>
    <property type="match status" value="1"/>
</dbReference>
<reference evidence="2" key="3">
    <citation type="submission" date="2025-07" db="EMBL/GenBank/DDBJ databases">
        <authorList>
            <consortium name="NCBI Genome Project"/>
        </authorList>
    </citation>
    <scope>NUCLEOTIDE SEQUENCE</scope>
    <source>
        <strain evidence="2">CBS432</strain>
    </source>
</reference>
<dbReference type="GO" id="GO:0003735">
    <property type="term" value="F:structural constituent of ribosome"/>
    <property type="evidence" value="ECO:0007669"/>
    <property type="project" value="InterPro"/>
</dbReference>
<dbReference type="PANTHER" id="PTHR28160:SF1">
    <property type="entry name" value="LARGE RIBOSOMAL SUBUNIT PROTEIN ML57"/>
    <property type="match status" value="1"/>
</dbReference>
<organism evidence="2">
    <name type="scientific">Saccharomyces paradoxus</name>
    <name type="common">Yeast</name>
    <name type="synonym">Saccharomyces douglasii</name>
    <dbReference type="NCBI Taxonomy" id="27291"/>
    <lineage>
        <taxon>Eukaryota</taxon>
        <taxon>Fungi</taxon>
        <taxon>Dikarya</taxon>
        <taxon>Ascomycota</taxon>
        <taxon>Saccharomycotina</taxon>
        <taxon>Saccharomycetes</taxon>
        <taxon>Saccharomycetales</taxon>
        <taxon>Saccharomycetaceae</taxon>
        <taxon>Saccharomyces</taxon>
    </lineage>
</organism>
<dbReference type="RefSeq" id="XP_033768055.1">
    <property type="nucleotide sequence ID" value="XM_033912164.1"/>
</dbReference>
<name>A0A8B8UWB1_SACPA</name>
<dbReference type="OrthoDB" id="2281895at2759"/>
<dbReference type="InterPro" id="IPR040030">
    <property type="entry name" value="Ribosomal_mL57"/>
</dbReference>
<dbReference type="PANTHER" id="PTHR28160">
    <property type="entry name" value="54S RIBOSOMAL PROTEIN L15, MITOCHONDRIAL"/>
    <property type="match status" value="1"/>
</dbReference>
<proteinExistence type="predicted"/>
<keyword evidence="2" id="KW-0689">Ribosomal protein</keyword>
<dbReference type="GeneID" id="54632424"/>
<accession>A0A8B8UWB1</accession>
<dbReference type="SUPFAM" id="SSF69065">
    <property type="entry name" value="RNase III domain-like"/>
    <property type="match status" value="1"/>
</dbReference>
<evidence type="ECO:0000259" key="1">
    <source>
        <dbReference type="SMART" id="SM00535"/>
    </source>
</evidence>
<protein>
    <submittedName>
        <fullName evidence="2">Mitochondrial 54S ribosomal protein mL57</fullName>
    </submittedName>
</protein>
<dbReference type="SMART" id="SM00535">
    <property type="entry name" value="RIBOc"/>
    <property type="match status" value="1"/>
</dbReference>
<dbReference type="GO" id="GO:0006396">
    <property type="term" value="P:RNA processing"/>
    <property type="evidence" value="ECO:0007669"/>
    <property type="project" value="InterPro"/>
</dbReference>
<dbReference type="VEuPathDB" id="FungiDB:SPAR_L03310"/>
<feature type="domain" description="RNase III" evidence="1">
    <location>
        <begin position="119"/>
        <end position="265"/>
    </location>
</feature>
<evidence type="ECO:0000313" key="2">
    <source>
        <dbReference type="RefSeq" id="XP_033768055.1"/>
    </source>
</evidence>